<dbReference type="Proteomes" id="UP000652477">
    <property type="component" value="Unassembled WGS sequence"/>
</dbReference>
<dbReference type="InterPro" id="IPR000014">
    <property type="entry name" value="PAS"/>
</dbReference>
<dbReference type="InterPro" id="IPR058031">
    <property type="entry name" value="AAA_lid_NorR"/>
</dbReference>
<dbReference type="InterPro" id="IPR027417">
    <property type="entry name" value="P-loop_NTPase"/>
</dbReference>
<dbReference type="SUPFAM" id="SSF159800">
    <property type="entry name" value="PrpR receptor domain-like"/>
    <property type="match status" value="1"/>
</dbReference>
<feature type="domain" description="Sigma-54 factor interaction" evidence="3">
    <location>
        <begin position="327"/>
        <end position="555"/>
    </location>
</feature>
<dbReference type="CDD" id="cd00009">
    <property type="entry name" value="AAA"/>
    <property type="match status" value="1"/>
</dbReference>
<keyword evidence="2" id="KW-0067">ATP-binding</keyword>
<dbReference type="Gene3D" id="3.30.450.20">
    <property type="entry name" value="PAS domain"/>
    <property type="match status" value="1"/>
</dbReference>
<dbReference type="Gene3D" id="3.40.50.2300">
    <property type="match status" value="1"/>
</dbReference>
<dbReference type="AlphaFoldDB" id="A0A923LIY0"/>
<evidence type="ECO:0000313" key="4">
    <source>
        <dbReference type="EMBL" id="MBC5689605.1"/>
    </source>
</evidence>
<gene>
    <name evidence="4" type="ORF">H8S37_11805</name>
</gene>
<dbReference type="PANTHER" id="PTHR32071:SF57">
    <property type="entry name" value="C4-DICARBOXYLATE TRANSPORT TRANSCRIPTIONAL REGULATORY PROTEIN DCTD"/>
    <property type="match status" value="1"/>
</dbReference>
<dbReference type="Pfam" id="PF00158">
    <property type="entry name" value="Sigma54_activat"/>
    <property type="match status" value="1"/>
</dbReference>
<name>A0A923LIY0_9FIRM</name>
<comment type="caution">
    <text evidence="4">The sequence shown here is derived from an EMBL/GenBank/DDBJ whole genome shotgun (WGS) entry which is preliminary data.</text>
</comment>
<dbReference type="SUPFAM" id="SSF55785">
    <property type="entry name" value="PYP-like sensor domain (PAS domain)"/>
    <property type="match status" value="1"/>
</dbReference>
<evidence type="ECO:0000259" key="3">
    <source>
        <dbReference type="PROSITE" id="PS50045"/>
    </source>
</evidence>
<dbReference type="GO" id="GO:0003677">
    <property type="term" value="F:DNA binding"/>
    <property type="evidence" value="ECO:0007669"/>
    <property type="project" value="InterPro"/>
</dbReference>
<dbReference type="RefSeq" id="WP_186876268.1">
    <property type="nucleotide sequence ID" value="NZ_JACOPF010000002.1"/>
</dbReference>
<dbReference type="InterPro" id="IPR003593">
    <property type="entry name" value="AAA+_ATPase"/>
</dbReference>
<sequence>MGKIKMCCITYREQDKLVEMALKELNDDEIEVHIVEGVLEEVIEKVEYEIVNGAEVLLAGGANAEVVREIFNIPLINFKISEFDILSAISEGIEKGKRPALVTYRNSMPLKLKEYLVRQKKDILNIVYEDAHELEKFIAESEADVIIGRAHAMEVGEKLGKITIPILYSISGMKDTIMEARHIVKEIRKVRQENQYKNIILNHTMNGVLLVDENGIIIDRNPIAKEILNLKYIHLKNQNIENIFPFFKLEEFKKGKEKEKSEVVKIEDEEILIQIIKMEENFQQYSGLIILLSKLNDILKAQVEYRKKKAVSEREKGFQAKSKFQDIIGQSVQLKKCIEDARVFAESDSSCLLYGETGVGKEIFAQSIHNESRRSDGPFIAINCGALPESLLEAELFGYDEGAFTGSKKGGKKGVFELADRGTLFLDEIGEISSLMQTRLLRVLQEHEIMRVGGERIIPVDVRVISATNKDLEHVASDEFRKDLLYRLNVLELHLPSLRQRQGDALYLFEHFYKQRRGREIAHIELPSEVQEILEIYQWPGNIREMQNVCERYCLYMEQTLTVNNTVMKRCMIRAIGEERLLQEIIKKYQCDGKNISVELVMALKTIMSYSREKIAQLLGTSRTTIWRLMKEKDVSKAGEKQN</sequence>
<accession>A0A923LIY0</accession>
<dbReference type="Pfam" id="PF25601">
    <property type="entry name" value="AAA_lid_14"/>
    <property type="match status" value="1"/>
</dbReference>
<proteinExistence type="predicted"/>
<dbReference type="InterPro" id="IPR035965">
    <property type="entry name" value="PAS-like_dom_sf"/>
</dbReference>
<keyword evidence="1" id="KW-0547">Nucleotide-binding</keyword>
<dbReference type="FunFam" id="3.40.50.300:FF:000006">
    <property type="entry name" value="DNA-binding transcriptional regulator NtrC"/>
    <property type="match status" value="1"/>
</dbReference>
<dbReference type="GO" id="GO:0006355">
    <property type="term" value="P:regulation of DNA-templated transcription"/>
    <property type="evidence" value="ECO:0007669"/>
    <property type="project" value="InterPro"/>
</dbReference>
<dbReference type="EMBL" id="JACOPF010000002">
    <property type="protein sequence ID" value="MBC5689605.1"/>
    <property type="molecule type" value="Genomic_DNA"/>
</dbReference>
<evidence type="ECO:0000256" key="1">
    <source>
        <dbReference type="ARBA" id="ARBA00022741"/>
    </source>
</evidence>
<dbReference type="Gene3D" id="3.40.50.10660">
    <property type="entry name" value="PrpR receptor domain-like"/>
    <property type="match status" value="1"/>
</dbReference>
<dbReference type="PANTHER" id="PTHR32071">
    <property type="entry name" value="TRANSCRIPTIONAL REGULATORY PROTEIN"/>
    <property type="match status" value="1"/>
</dbReference>
<dbReference type="Pfam" id="PF06506">
    <property type="entry name" value="PrpR_N"/>
    <property type="match status" value="1"/>
</dbReference>
<organism evidence="4 5">
    <name type="scientific">Mediterraneibacter hominis</name>
    <dbReference type="NCBI Taxonomy" id="2763054"/>
    <lineage>
        <taxon>Bacteria</taxon>
        <taxon>Bacillati</taxon>
        <taxon>Bacillota</taxon>
        <taxon>Clostridia</taxon>
        <taxon>Lachnospirales</taxon>
        <taxon>Lachnospiraceae</taxon>
        <taxon>Mediterraneibacter</taxon>
    </lineage>
</organism>
<protein>
    <submittedName>
        <fullName evidence="4">Sigma 54-interacting transcriptional regulator</fullName>
    </submittedName>
</protein>
<dbReference type="InterPro" id="IPR010524">
    <property type="entry name" value="Sig_transdc_resp-reg_PrpR_N"/>
</dbReference>
<dbReference type="PROSITE" id="PS50045">
    <property type="entry name" value="SIGMA54_INTERACT_4"/>
    <property type="match status" value="1"/>
</dbReference>
<evidence type="ECO:0000313" key="5">
    <source>
        <dbReference type="Proteomes" id="UP000652477"/>
    </source>
</evidence>
<dbReference type="SMART" id="SM00382">
    <property type="entry name" value="AAA"/>
    <property type="match status" value="1"/>
</dbReference>
<reference evidence="4" key="1">
    <citation type="submission" date="2020-08" db="EMBL/GenBank/DDBJ databases">
        <title>Genome public.</title>
        <authorList>
            <person name="Liu C."/>
            <person name="Sun Q."/>
        </authorList>
    </citation>
    <scope>NUCLEOTIDE SEQUENCE</scope>
    <source>
        <strain evidence="4">NSJ-55</strain>
    </source>
</reference>
<dbReference type="SUPFAM" id="SSF52540">
    <property type="entry name" value="P-loop containing nucleoside triphosphate hydrolases"/>
    <property type="match status" value="1"/>
</dbReference>
<dbReference type="InterPro" id="IPR002078">
    <property type="entry name" value="Sigma_54_int"/>
</dbReference>
<dbReference type="Gene3D" id="3.40.50.300">
    <property type="entry name" value="P-loop containing nucleotide triphosphate hydrolases"/>
    <property type="match status" value="1"/>
</dbReference>
<dbReference type="SMART" id="SM00091">
    <property type="entry name" value="PAS"/>
    <property type="match status" value="1"/>
</dbReference>
<evidence type="ECO:0000256" key="2">
    <source>
        <dbReference type="ARBA" id="ARBA00022840"/>
    </source>
</evidence>
<dbReference type="Gene3D" id="1.10.8.60">
    <property type="match status" value="1"/>
</dbReference>
<keyword evidence="5" id="KW-1185">Reference proteome</keyword>
<dbReference type="GO" id="GO:0005524">
    <property type="term" value="F:ATP binding"/>
    <property type="evidence" value="ECO:0007669"/>
    <property type="project" value="UniProtKB-KW"/>
</dbReference>
<dbReference type="GO" id="GO:0000156">
    <property type="term" value="F:phosphorelay response regulator activity"/>
    <property type="evidence" value="ECO:0007669"/>
    <property type="project" value="InterPro"/>
</dbReference>